<comment type="caution">
    <text evidence="8">The sequence shown here is derived from an EMBL/GenBank/DDBJ whole genome shotgun (WGS) entry which is preliminary data.</text>
</comment>
<dbReference type="PANTHER" id="PTHR32432:SF4">
    <property type="entry name" value="CELL DIVISION PROTEIN FTSA"/>
    <property type="match status" value="1"/>
</dbReference>
<evidence type="ECO:0000256" key="6">
    <source>
        <dbReference type="PIRNR" id="PIRNR003101"/>
    </source>
</evidence>
<comment type="subcellular location">
    <subcellularLocation>
        <location evidence="5">Cell membrane</location>
        <topology evidence="5">Peripheral membrane protein</topology>
        <orientation evidence="5">Cytoplasmic side</orientation>
    </subcellularLocation>
    <text evidence="5">Localizes to the Z ring in an FtsZ-dependent manner. Targeted to the membrane through a conserved C-terminal amphipathic helix.</text>
</comment>
<dbReference type="NCBIfam" id="TIGR01174">
    <property type="entry name" value="ftsA"/>
    <property type="match status" value="1"/>
</dbReference>
<dbReference type="EMBL" id="SADE01000003">
    <property type="protein sequence ID" value="RVU34619.1"/>
    <property type="molecule type" value="Genomic_DNA"/>
</dbReference>
<dbReference type="InterPro" id="IPR043129">
    <property type="entry name" value="ATPase_NBD"/>
</dbReference>
<evidence type="ECO:0000256" key="4">
    <source>
        <dbReference type="ARBA" id="ARBA00023306"/>
    </source>
</evidence>
<dbReference type="InterPro" id="IPR050696">
    <property type="entry name" value="FtsA/MreB"/>
</dbReference>
<dbReference type="OrthoDB" id="9810567at2"/>
<dbReference type="CDD" id="cd24048">
    <property type="entry name" value="ASKHA_NBD_FtsA"/>
    <property type="match status" value="1"/>
</dbReference>
<evidence type="ECO:0000313" key="9">
    <source>
        <dbReference type="Proteomes" id="UP000287447"/>
    </source>
</evidence>
<dbReference type="SUPFAM" id="SSF53067">
    <property type="entry name" value="Actin-like ATPase domain"/>
    <property type="match status" value="2"/>
</dbReference>
<comment type="function">
    <text evidence="5 6">Cell division protein that is involved in the assembly of the Z ring. May serve as a membrane anchor for the Z ring.</text>
</comment>
<comment type="similarity">
    <text evidence="5 6">Belongs to the FtsA/MreB family.</text>
</comment>
<dbReference type="InterPro" id="IPR003494">
    <property type="entry name" value="SHS2_FtsA"/>
</dbReference>
<evidence type="ECO:0000256" key="3">
    <source>
        <dbReference type="ARBA" id="ARBA00023136"/>
    </source>
</evidence>
<dbReference type="GO" id="GO:0043093">
    <property type="term" value="P:FtsZ-dependent cytokinesis"/>
    <property type="evidence" value="ECO:0007669"/>
    <property type="project" value="UniProtKB-UniRule"/>
</dbReference>
<protein>
    <recommendedName>
        <fullName evidence="5 6">Cell division protein FtsA</fullName>
    </recommendedName>
</protein>
<dbReference type="GO" id="GO:0032153">
    <property type="term" value="C:cell division site"/>
    <property type="evidence" value="ECO:0007669"/>
    <property type="project" value="UniProtKB-UniRule"/>
</dbReference>
<evidence type="ECO:0000313" key="8">
    <source>
        <dbReference type="EMBL" id="RVU34619.1"/>
    </source>
</evidence>
<evidence type="ECO:0000259" key="7">
    <source>
        <dbReference type="SMART" id="SM00842"/>
    </source>
</evidence>
<dbReference type="InterPro" id="IPR020823">
    <property type="entry name" value="Cell_div_FtsA"/>
</dbReference>
<dbReference type="SMART" id="SM00842">
    <property type="entry name" value="FtsA"/>
    <property type="match status" value="1"/>
</dbReference>
<evidence type="ECO:0000256" key="1">
    <source>
        <dbReference type="ARBA" id="ARBA00022475"/>
    </source>
</evidence>
<evidence type="ECO:0000256" key="2">
    <source>
        <dbReference type="ARBA" id="ARBA00022618"/>
    </source>
</evidence>
<dbReference type="RefSeq" id="WP_127766610.1">
    <property type="nucleotide sequence ID" value="NZ_SADE01000003.1"/>
</dbReference>
<dbReference type="Proteomes" id="UP000287447">
    <property type="component" value="Unassembled WGS sequence"/>
</dbReference>
<accession>A0A3S3ULX4</accession>
<dbReference type="GO" id="GO:0009898">
    <property type="term" value="C:cytoplasmic side of plasma membrane"/>
    <property type="evidence" value="ECO:0007669"/>
    <property type="project" value="UniProtKB-UniRule"/>
</dbReference>
<gene>
    <name evidence="5 8" type="primary">ftsA</name>
    <name evidence="8" type="ORF">EOI86_17325</name>
</gene>
<dbReference type="PANTHER" id="PTHR32432">
    <property type="entry name" value="CELL DIVISION PROTEIN FTSA-RELATED"/>
    <property type="match status" value="1"/>
</dbReference>
<reference evidence="9" key="1">
    <citation type="submission" date="2019-01" db="EMBL/GenBank/DDBJ databases">
        <title>Gri0909 isolated from a small marine red alga.</title>
        <authorList>
            <person name="Kim J."/>
            <person name="Jeong S.E."/>
            <person name="Jeon C.O."/>
        </authorList>
    </citation>
    <scope>NUCLEOTIDE SEQUENCE [LARGE SCALE GENOMIC DNA]</scope>
    <source>
        <strain evidence="9">Gri0909</strain>
    </source>
</reference>
<keyword evidence="9" id="KW-1185">Reference proteome</keyword>
<proteinExistence type="inferred from homology"/>
<dbReference type="Pfam" id="PF02491">
    <property type="entry name" value="SHS2_FTSA"/>
    <property type="match status" value="1"/>
</dbReference>
<evidence type="ECO:0000256" key="5">
    <source>
        <dbReference type="HAMAP-Rule" id="MF_02033"/>
    </source>
</evidence>
<keyword evidence="4 5" id="KW-0131">Cell cycle</keyword>
<dbReference type="AlphaFoldDB" id="A0A3S3ULX4"/>
<keyword evidence="2 5" id="KW-0132">Cell division</keyword>
<keyword evidence="1 5" id="KW-1003">Cell membrane</keyword>
<sequence length="412" mass="43618">MSSHRTIAALDVGSFKICCFIAEARGPGKVRVTGMSHQASAGIRQGMVVDMDAAQQAISSAVHSAEQMAGSQVHEVVVSLTGGQPRSQVLRREMTIGGGAIKDMDVRRLLHDCRGSASLTDSMLIHAVPVGYSIDGSPLTPDPRGMHGQTLGVRMTVVSAAESAVRNLLTCVARCHLEARDLVVSPYAAGLAALVEDERDLGTTIVEMGAGTTSLAVFYEGAAIHTDVIPIGGRHVTNDISQGLHTRIDHAERLKTLYGNAIRSSNEDREMIDVVQIGEDPDATPQQVPRSHLNGIIAPRVEETLELVRQRLDKSGVSGLAGQRVVLTGGAAQLPGLRELAGQILDKQVRIGRPLRISGLAEATGGPAFATCAGLLMFAVDDRGEARSAQAHKPPANGSLFGRLGGWFRENF</sequence>
<keyword evidence="3 5" id="KW-0472">Membrane</keyword>
<comment type="subunit">
    <text evidence="5">Self-interacts. Interacts with FtsZ.</text>
</comment>
<name>A0A3S3ULX4_9PROT</name>
<dbReference type="HAMAP" id="MF_02033">
    <property type="entry name" value="FtsA"/>
    <property type="match status" value="1"/>
</dbReference>
<organism evidence="8 9">
    <name type="scientific">Hwanghaeella grinnelliae</name>
    <dbReference type="NCBI Taxonomy" id="2500179"/>
    <lineage>
        <taxon>Bacteria</taxon>
        <taxon>Pseudomonadati</taxon>
        <taxon>Pseudomonadota</taxon>
        <taxon>Alphaproteobacteria</taxon>
        <taxon>Rhodospirillales</taxon>
        <taxon>Rhodospirillaceae</taxon>
        <taxon>Hwanghaeella</taxon>
    </lineage>
</organism>
<dbReference type="Pfam" id="PF14450">
    <property type="entry name" value="FtsA"/>
    <property type="match status" value="2"/>
</dbReference>
<dbReference type="Gene3D" id="3.30.420.40">
    <property type="match status" value="2"/>
</dbReference>
<feature type="domain" description="SHS2" evidence="7">
    <location>
        <begin position="7"/>
        <end position="193"/>
    </location>
</feature>
<dbReference type="PIRSF" id="PIRSF003101">
    <property type="entry name" value="FtsA"/>
    <property type="match status" value="1"/>
</dbReference>